<dbReference type="EMBL" id="KB446543">
    <property type="protein sequence ID" value="EME40583.1"/>
    <property type="molecule type" value="Genomic_DNA"/>
</dbReference>
<dbReference type="AlphaFoldDB" id="N1PDA2"/>
<sequence length="92" mass="10260">RRNICFIASASLNGKHIDSSPKGQPSATLAIFSSALVGYLDATGLGIETFSHIHENGRARFTSRSFSKSPRIRGWFCEARVIQKEHPDYETY</sequence>
<reference evidence="1 2" key="2">
    <citation type="journal article" date="2012" name="PLoS Pathog.">
        <title>Diverse lifestyles and strategies of plant pathogenesis encoded in the genomes of eighteen Dothideomycetes fungi.</title>
        <authorList>
            <person name="Ohm R.A."/>
            <person name="Feau N."/>
            <person name="Henrissat B."/>
            <person name="Schoch C.L."/>
            <person name="Horwitz B.A."/>
            <person name="Barry K.W."/>
            <person name="Condon B.J."/>
            <person name="Copeland A.C."/>
            <person name="Dhillon B."/>
            <person name="Glaser F."/>
            <person name="Hesse C.N."/>
            <person name="Kosti I."/>
            <person name="LaButti K."/>
            <person name="Lindquist E.A."/>
            <person name="Lucas S."/>
            <person name="Salamov A.A."/>
            <person name="Bradshaw R.E."/>
            <person name="Ciuffetti L."/>
            <person name="Hamelin R.C."/>
            <person name="Kema G.H.J."/>
            <person name="Lawrence C."/>
            <person name="Scott J.A."/>
            <person name="Spatafora J.W."/>
            <person name="Turgeon B.G."/>
            <person name="de Wit P.J.G.M."/>
            <person name="Zhong S."/>
            <person name="Goodwin S.B."/>
            <person name="Grigoriev I.V."/>
        </authorList>
    </citation>
    <scope>NUCLEOTIDE SEQUENCE [LARGE SCALE GENOMIC DNA]</scope>
    <source>
        <strain evidence="2">NZE10 / CBS 128990</strain>
    </source>
</reference>
<reference evidence="2" key="1">
    <citation type="journal article" date="2012" name="PLoS Genet.">
        <title>The genomes of the fungal plant pathogens Cladosporium fulvum and Dothistroma septosporum reveal adaptation to different hosts and lifestyles but also signatures of common ancestry.</title>
        <authorList>
            <person name="de Wit P.J.G.M."/>
            <person name="van der Burgt A."/>
            <person name="Oekmen B."/>
            <person name="Stergiopoulos I."/>
            <person name="Abd-Elsalam K.A."/>
            <person name="Aerts A.L."/>
            <person name="Bahkali A.H."/>
            <person name="Beenen H.G."/>
            <person name="Chettri P."/>
            <person name="Cox M.P."/>
            <person name="Datema E."/>
            <person name="de Vries R.P."/>
            <person name="Dhillon B."/>
            <person name="Ganley A.R."/>
            <person name="Griffiths S.A."/>
            <person name="Guo Y."/>
            <person name="Hamelin R.C."/>
            <person name="Henrissat B."/>
            <person name="Kabir M.S."/>
            <person name="Jashni M.K."/>
            <person name="Kema G."/>
            <person name="Klaubauf S."/>
            <person name="Lapidus A."/>
            <person name="Levasseur A."/>
            <person name="Lindquist E."/>
            <person name="Mehrabi R."/>
            <person name="Ohm R.A."/>
            <person name="Owen T.J."/>
            <person name="Salamov A."/>
            <person name="Schwelm A."/>
            <person name="Schijlen E."/>
            <person name="Sun H."/>
            <person name="van den Burg H.A."/>
            <person name="van Ham R.C.H.J."/>
            <person name="Zhang S."/>
            <person name="Goodwin S.B."/>
            <person name="Grigoriev I.V."/>
            <person name="Collemare J."/>
            <person name="Bradshaw R.E."/>
        </authorList>
    </citation>
    <scope>NUCLEOTIDE SEQUENCE [LARGE SCALE GENOMIC DNA]</scope>
    <source>
        <strain evidence="2">NZE10 / CBS 128990</strain>
    </source>
</reference>
<accession>N1PDA2</accession>
<evidence type="ECO:0000313" key="1">
    <source>
        <dbReference type="EMBL" id="EME40583.1"/>
    </source>
</evidence>
<keyword evidence="2" id="KW-1185">Reference proteome</keyword>
<evidence type="ECO:0000313" key="2">
    <source>
        <dbReference type="Proteomes" id="UP000016933"/>
    </source>
</evidence>
<dbReference type="Proteomes" id="UP000016933">
    <property type="component" value="Unassembled WGS sequence"/>
</dbReference>
<name>N1PDA2_DOTSN</name>
<dbReference type="HOGENOM" id="CLU_2418982_0_0_1"/>
<feature type="non-terminal residue" evidence="1">
    <location>
        <position position="1"/>
    </location>
</feature>
<dbReference type="PANTHER" id="PTHR39336:SF1">
    <property type="entry name" value="PYRIDOXAMINE PHOSPHATE OXIDASE FAMILY PROTEIN (AFU_ORTHOLOGUE AFUA_6G11440)"/>
    <property type="match status" value="1"/>
</dbReference>
<dbReference type="OrthoDB" id="539398at2759"/>
<protein>
    <submittedName>
        <fullName evidence="1">Uncharacterized protein</fullName>
    </submittedName>
</protein>
<proteinExistence type="predicted"/>
<dbReference type="STRING" id="675120.N1PDA2"/>
<organism evidence="1 2">
    <name type="scientific">Dothistroma septosporum (strain NZE10 / CBS 128990)</name>
    <name type="common">Red band needle blight fungus</name>
    <name type="synonym">Mycosphaerella pini</name>
    <dbReference type="NCBI Taxonomy" id="675120"/>
    <lineage>
        <taxon>Eukaryota</taxon>
        <taxon>Fungi</taxon>
        <taxon>Dikarya</taxon>
        <taxon>Ascomycota</taxon>
        <taxon>Pezizomycotina</taxon>
        <taxon>Dothideomycetes</taxon>
        <taxon>Dothideomycetidae</taxon>
        <taxon>Mycosphaerellales</taxon>
        <taxon>Mycosphaerellaceae</taxon>
        <taxon>Dothistroma</taxon>
    </lineage>
</organism>
<dbReference type="PANTHER" id="PTHR39336">
    <property type="entry name" value="PYRIDOXAMINE PHOSPHATE OXIDASE FAMILY PROTEIN (AFU_ORTHOLOGUE AFUA_6G11440)"/>
    <property type="match status" value="1"/>
</dbReference>
<gene>
    <name evidence="1" type="ORF">DOTSEDRAFT_136549</name>
</gene>
<dbReference type="OMA" id="RNICFIA"/>